<dbReference type="AlphaFoldDB" id="I7GDF4"/>
<dbReference type="EMBL" id="AB173384">
    <property type="protein sequence ID" value="BAE90446.1"/>
    <property type="molecule type" value="mRNA"/>
</dbReference>
<proteinExistence type="evidence at transcript level"/>
<reference evidence="1" key="1">
    <citation type="journal article" date="2007" name="PLoS Biol.">
        <title>Rate of evolution in brain-expressed genes in humans and other primates.</title>
        <authorList>
            <person name="Wang H.-Y."/>
            <person name="Chien H.-C."/>
            <person name="Osada N."/>
            <person name="Hashimoto K."/>
            <person name="Sugano S."/>
            <person name="Gojobori T."/>
            <person name="Chou C.-K."/>
            <person name="Tsai S.-F."/>
            <person name="Wu C.-I."/>
            <person name="Shen C.-K.J."/>
        </authorList>
    </citation>
    <scope>NUCLEOTIDE SEQUENCE</scope>
</reference>
<dbReference type="GO" id="GO:0016740">
    <property type="term" value="F:transferase activity"/>
    <property type="evidence" value="ECO:0007669"/>
    <property type="project" value="UniProtKB-KW"/>
</dbReference>
<accession>I7GDF4</accession>
<organism evidence="1">
    <name type="scientific">Macaca fascicularis</name>
    <name type="common">Crab-eating macaque</name>
    <name type="synonym">Cynomolgus monkey</name>
    <dbReference type="NCBI Taxonomy" id="9541"/>
    <lineage>
        <taxon>Eukaryota</taxon>
        <taxon>Metazoa</taxon>
        <taxon>Chordata</taxon>
        <taxon>Craniata</taxon>
        <taxon>Vertebrata</taxon>
        <taxon>Euteleostomi</taxon>
        <taxon>Mammalia</taxon>
        <taxon>Eutheria</taxon>
        <taxon>Euarchontoglires</taxon>
        <taxon>Primates</taxon>
        <taxon>Haplorrhini</taxon>
        <taxon>Catarrhini</taxon>
        <taxon>Cercopithecidae</taxon>
        <taxon>Cercopithecinae</taxon>
        <taxon>Macaca</taxon>
    </lineage>
</organism>
<sequence>MISFPLPQPITPVFQSLHESFKNSSPELLREIDLSVSSLLLSQCLVIIKLSAANPAVSVYWYVMTQWAYERVSHETQLQKYYAFSFIFTSF</sequence>
<name>I7GDF4_MACFA</name>
<keyword evidence="1" id="KW-0808">Transferase</keyword>
<evidence type="ECO:0000313" key="1">
    <source>
        <dbReference type="EMBL" id="BAE90446.1"/>
    </source>
</evidence>
<protein>
    <submittedName>
        <fullName evidence="1">Macaca fascicularis brain cDNA clone: QflA-22339, similar to human carnitine O-octanoyltransferase (CROT), mRNA, RefSeq: NM_021151.2</fullName>
    </submittedName>
</protein>